<dbReference type="GO" id="GO:0019843">
    <property type="term" value="F:rRNA binding"/>
    <property type="evidence" value="ECO:0007669"/>
    <property type="project" value="UniProtKB-UniRule"/>
</dbReference>
<organism evidence="10">
    <name type="scientific">Proteinivorax tanatarense</name>
    <dbReference type="NCBI Taxonomy" id="1260629"/>
    <lineage>
        <taxon>Bacteria</taxon>
        <taxon>Bacillati</taxon>
        <taxon>Bacillota</taxon>
        <taxon>Clostridia</taxon>
        <taxon>Eubacteriales</taxon>
        <taxon>Proteinivoracaceae</taxon>
        <taxon>Proteinivorax</taxon>
    </lineage>
</organism>
<comment type="function">
    <text evidence="7">Binds to the 23S rRNA.</text>
</comment>
<evidence type="ECO:0000256" key="3">
    <source>
        <dbReference type="ARBA" id="ARBA00022884"/>
    </source>
</evidence>
<name>A0AAU7VLG8_9FIRM</name>
<keyword evidence="5 7" id="KW-0687">Ribonucleoprotein</keyword>
<dbReference type="NCBIfam" id="TIGR00158">
    <property type="entry name" value="L9"/>
    <property type="match status" value="1"/>
</dbReference>
<dbReference type="FunFam" id="3.40.5.10:FF:000002">
    <property type="entry name" value="50S ribosomal protein L9"/>
    <property type="match status" value="1"/>
</dbReference>
<comment type="similarity">
    <text evidence="1 7">Belongs to the bacterial ribosomal protein bL9 family.</text>
</comment>
<gene>
    <name evidence="7 10" type="primary">rplI</name>
    <name evidence="10" type="ORF">PRVXT_002963</name>
</gene>
<proteinExistence type="inferred from homology"/>
<dbReference type="SUPFAM" id="SSF55653">
    <property type="entry name" value="Ribosomal protein L9 C-domain"/>
    <property type="match status" value="1"/>
</dbReference>
<dbReference type="PROSITE" id="PS00651">
    <property type="entry name" value="RIBOSOMAL_L9"/>
    <property type="match status" value="1"/>
</dbReference>
<dbReference type="GO" id="GO:1990904">
    <property type="term" value="C:ribonucleoprotein complex"/>
    <property type="evidence" value="ECO:0007669"/>
    <property type="project" value="UniProtKB-KW"/>
</dbReference>
<dbReference type="EMBL" id="CP158367">
    <property type="protein sequence ID" value="XBX74898.1"/>
    <property type="molecule type" value="Genomic_DNA"/>
</dbReference>
<dbReference type="PANTHER" id="PTHR21368">
    <property type="entry name" value="50S RIBOSOMAL PROTEIN L9"/>
    <property type="match status" value="1"/>
</dbReference>
<evidence type="ECO:0000313" key="10">
    <source>
        <dbReference type="EMBL" id="XBX74898.1"/>
    </source>
</evidence>
<feature type="coiled-coil region" evidence="8">
    <location>
        <begin position="37"/>
        <end position="78"/>
    </location>
</feature>
<accession>A0AAU7VLG8</accession>
<evidence type="ECO:0000256" key="1">
    <source>
        <dbReference type="ARBA" id="ARBA00010605"/>
    </source>
</evidence>
<feature type="domain" description="Ribosomal protein L9" evidence="9">
    <location>
        <begin position="13"/>
        <end position="40"/>
    </location>
</feature>
<dbReference type="GO" id="GO:0003735">
    <property type="term" value="F:structural constituent of ribosome"/>
    <property type="evidence" value="ECO:0007669"/>
    <property type="project" value="InterPro"/>
</dbReference>
<dbReference type="InterPro" id="IPR009027">
    <property type="entry name" value="Ribosomal_bL9/RNase_H1_N"/>
</dbReference>
<dbReference type="InterPro" id="IPR036935">
    <property type="entry name" value="Ribosomal_bL9_N_sf"/>
</dbReference>
<dbReference type="GO" id="GO:0006412">
    <property type="term" value="P:translation"/>
    <property type="evidence" value="ECO:0007669"/>
    <property type="project" value="UniProtKB-UniRule"/>
</dbReference>
<evidence type="ECO:0000256" key="5">
    <source>
        <dbReference type="ARBA" id="ARBA00023274"/>
    </source>
</evidence>
<protein>
    <recommendedName>
        <fullName evidence="6 7">Large ribosomal subunit protein bL9</fullName>
    </recommendedName>
</protein>
<reference evidence="10" key="2">
    <citation type="submission" date="2024-06" db="EMBL/GenBank/DDBJ databases">
        <authorList>
            <person name="Petrova K.O."/>
            <person name="Toshchakov S.V."/>
            <person name="Boltjanskaja Y.V."/>
            <person name="Kevbrin V."/>
        </authorList>
    </citation>
    <scope>NUCLEOTIDE SEQUENCE</scope>
    <source>
        <strain evidence="10">Z-910T</strain>
    </source>
</reference>
<keyword evidence="2 7" id="KW-0699">rRNA-binding</keyword>
<keyword evidence="4 7" id="KW-0689">Ribosomal protein</keyword>
<evidence type="ECO:0000256" key="2">
    <source>
        <dbReference type="ARBA" id="ARBA00022730"/>
    </source>
</evidence>
<reference evidence="10" key="1">
    <citation type="journal article" date="2013" name="Extremophiles">
        <title>Proteinivorax tanatarense gen. nov., sp. nov., an anaerobic, haloalkaliphilic, proteolytic bacterium isolated from a decaying algal bloom, and proposal of Proteinivoraceae fam. nov.</title>
        <authorList>
            <person name="Kevbrin V."/>
            <person name="Boltyanskaya Y."/>
            <person name="Zhilina T."/>
            <person name="Kolganova T."/>
            <person name="Lavrentjeva E."/>
            <person name="Kuznetsov B."/>
        </authorList>
    </citation>
    <scope>NUCLEOTIDE SEQUENCE</scope>
    <source>
        <strain evidence="10">Z-910T</strain>
    </source>
</reference>
<evidence type="ECO:0000256" key="6">
    <source>
        <dbReference type="ARBA" id="ARBA00035292"/>
    </source>
</evidence>
<dbReference type="AlphaFoldDB" id="A0AAU7VLG8"/>
<dbReference type="Pfam" id="PF01281">
    <property type="entry name" value="Ribosomal_L9_N"/>
    <property type="match status" value="1"/>
</dbReference>
<evidence type="ECO:0000256" key="7">
    <source>
        <dbReference type="HAMAP-Rule" id="MF_00503"/>
    </source>
</evidence>
<dbReference type="InterPro" id="IPR036791">
    <property type="entry name" value="Ribosomal_bL9_C_sf"/>
</dbReference>
<sequence length="147" mass="16493">MKVILLKDEKKLGKKGEIKEVSEGYARNFLIPRGLAKEANQSNLKELKETQKVKEKKAEKELKKAQQTAKKIENLKIEVAVKAGEGGRLFGSVTTKDIGNELSKKGIKIDKRKVELNEPIKSLGTYNVDIKLHPKVSSTLQVKIKEQ</sequence>
<dbReference type="Gene3D" id="3.10.430.100">
    <property type="entry name" value="Ribosomal protein L9, C-terminal domain"/>
    <property type="match status" value="1"/>
</dbReference>
<dbReference type="Gene3D" id="3.40.5.10">
    <property type="entry name" value="Ribosomal protein L9, N-terminal domain"/>
    <property type="match status" value="1"/>
</dbReference>
<evidence type="ECO:0000256" key="4">
    <source>
        <dbReference type="ARBA" id="ARBA00022980"/>
    </source>
</evidence>
<dbReference type="GO" id="GO:0005840">
    <property type="term" value="C:ribosome"/>
    <property type="evidence" value="ECO:0007669"/>
    <property type="project" value="UniProtKB-KW"/>
</dbReference>
<keyword evidence="8" id="KW-0175">Coiled coil</keyword>
<dbReference type="SUPFAM" id="SSF55658">
    <property type="entry name" value="L9 N-domain-like"/>
    <property type="match status" value="1"/>
</dbReference>
<dbReference type="InterPro" id="IPR020594">
    <property type="entry name" value="Ribosomal_bL9_bac/chp"/>
</dbReference>
<dbReference type="InterPro" id="IPR020070">
    <property type="entry name" value="Ribosomal_bL9_N"/>
</dbReference>
<dbReference type="InterPro" id="IPR020069">
    <property type="entry name" value="Ribosomal_bL9_C"/>
</dbReference>
<keyword evidence="3 7" id="KW-0694">RNA-binding</keyword>
<dbReference type="HAMAP" id="MF_00503">
    <property type="entry name" value="Ribosomal_bL9"/>
    <property type="match status" value="1"/>
</dbReference>
<evidence type="ECO:0000259" key="9">
    <source>
        <dbReference type="PROSITE" id="PS00651"/>
    </source>
</evidence>
<dbReference type="Pfam" id="PF03948">
    <property type="entry name" value="Ribosomal_L9_C"/>
    <property type="match status" value="1"/>
</dbReference>
<dbReference type="RefSeq" id="WP_350343647.1">
    <property type="nucleotide sequence ID" value="NZ_CP158367.1"/>
</dbReference>
<evidence type="ECO:0000256" key="8">
    <source>
        <dbReference type="SAM" id="Coils"/>
    </source>
</evidence>
<dbReference type="InterPro" id="IPR000244">
    <property type="entry name" value="Ribosomal_bL9"/>
</dbReference>